<dbReference type="AlphaFoldDB" id="A0A1H1LWN2"/>
<evidence type="ECO:0000256" key="3">
    <source>
        <dbReference type="ARBA" id="ARBA00022722"/>
    </source>
</evidence>
<gene>
    <name evidence="10" type="ORF">SAMN05216198_0414</name>
</gene>
<dbReference type="OrthoDB" id="9809852at2"/>
<evidence type="ECO:0000256" key="5">
    <source>
        <dbReference type="ARBA" id="ARBA00022839"/>
    </source>
</evidence>
<dbReference type="RefSeq" id="WP_090271813.1">
    <property type="nucleotide sequence ID" value="NZ_LT629748.1"/>
</dbReference>
<feature type="coiled-coil region" evidence="6">
    <location>
        <begin position="303"/>
        <end position="337"/>
    </location>
</feature>
<dbReference type="Pfam" id="PF01368">
    <property type="entry name" value="DHH"/>
    <property type="match status" value="1"/>
</dbReference>
<evidence type="ECO:0000256" key="6">
    <source>
        <dbReference type="SAM" id="Coils"/>
    </source>
</evidence>
<evidence type="ECO:0000313" key="10">
    <source>
        <dbReference type="EMBL" id="SDR78800.1"/>
    </source>
</evidence>
<accession>A0A1H1LWN2</accession>
<dbReference type="InterPro" id="IPR038763">
    <property type="entry name" value="DHH_sf"/>
</dbReference>
<dbReference type="GO" id="GO:0006281">
    <property type="term" value="P:DNA repair"/>
    <property type="evidence" value="ECO:0007669"/>
    <property type="project" value="InterPro"/>
</dbReference>
<keyword evidence="3" id="KW-0540">Nuclease</keyword>
<keyword evidence="4" id="KW-0378">Hydrolase</keyword>
<name>A0A1H1LWN2_9GAMM</name>
<dbReference type="InterPro" id="IPR004610">
    <property type="entry name" value="RecJ"/>
</dbReference>
<sequence length="572" mass="62121">MRIESRLVPAELPYLGDLPPLLTRLYAARGVRSAGELDKSLKALLPWKLFKGMEQAVAVLREALEQRQSILVVGDFDCDGATASSVAVLGLRALGAARVDYLVPNRFEYGYGLTPEIVAVALESQPDVLVTVDNGISSIDGVAAAKAAGLKVVVTDHHLPAEQLPAADAIVNPSQPGCAFPSKAIAGVGVIFYVLMALRAELRASSWFNPQRPEPNLAELLDLVALGTVADVVPLDANNRILVHQGLARIRAGRCRPGIQALLEVARRPAERLVSTDLGFIVGPRLNAAGRLDDISLGIECLMTNDEQLARDMAQELDSLNRDRKSIEQDMQKQALAMLDAADLQEADMPFGLCLFDAEWHQGVIGILASRLKDRYHRPVIAFADAGNGEVKGSARSVSGLHIRDALDAVAAGNPGLISKFGGHAMAAGLSLPATHFEDFRAAFDREVRRQLTAEDLTGRLLSDGELAMDEFNLQMAAHLREAGPWGQHFPEPGFHGEFNLIQQRLVGEKHLKMVLQPHGGSEVLDAIAFNIDPQVWPNPSIRQVRLAYSLDINEYRGRQSLQLLVRHLQAC</sequence>
<evidence type="ECO:0000256" key="4">
    <source>
        <dbReference type="ARBA" id="ARBA00022801"/>
    </source>
</evidence>
<proteinExistence type="inferred from homology"/>
<dbReference type="Proteomes" id="UP000243426">
    <property type="component" value="Chromosome I"/>
</dbReference>
<dbReference type="Pfam" id="PF17768">
    <property type="entry name" value="RecJ_OB"/>
    <property type="match status" value="1"/>
</dbReference>
<protein>
    <recommendedName>
        <fullName evidence="2">Single-stranded-DNA-specific exonuclease RecJ</fullName>
    </recommendedName>
</protein>
<dbReference type="InterPro" id="IPR041122">
    <property type="entry name" value="RecJ_OB"/>
</dbReference>
<organism evidence="10 11">
    <name type="scientific">Halopseudomonas litoralis</name>
    <dbReference type="NCBI Taxonomy" id="797277"/>
    <lineage>
        <taxon>Bacteria</taxon>
        <taxon>Pseudomonadati</taxon>
        <taxon>Pseudomonadota</taxon>
        <taxon>Gammaproteobacteria</taxon>
        <taxon>Pseudomonadales</taxon>
        <taxon>Pseudomonadaceae</taxon>
        <taxon>Halopseudomonas</taxon>
    </lineage>
</organism>
<dbReference type="PANTHER" id="PTHR30255:SF2">
    <property type="entry name" value="SINGLE-STRANDED-DNA-SPECIFIC EXONUCLEASE RECJ"/>
    <property type="match status" value="1"/>
</dbReference>
<keyword evidence="6" id="KW-0175">Coiled coil</keyword>
<evidence type="ECO:0000256" key="2">
    <source>
        <dbReference type="ARBA" id="ARBA00019841"/>
    </source>
</evidence>
<dbReference type="InterPro" id="IPR003156">
    <property type="entry name" value="DHHA1_dom"/>
</dbReference>
<evidence type="ECO:0000313" key="11">
    <source>
        <dbReference type="Proteomes" id="UP000243426"/>
    </source>
</evidence>
<dbReference type="NCBIfam" id="TIGR00644">
    <property type="entry name" value="recJ"/>
    <property type="match status" value="1"/>
</dbReference>
<feature type="domain" description="DDH" evidence="7">
    <location>
        <begin position="69"/>
        <end position="228"/>
    </location>
</feature>
<evidence type="ECO:0000259" key="7">
    <source>
        <dbReference type="Pfam" id="PF01368"/>
    </source>
</evidence>
<dbReference type="GO" id="GO:0006310">
    <property type="term" value="P:DNA recombination"/>
    <property type="evidence" value="ECO:0007669"/>
    <property type="project" value="InterPro"/>
</dbReference>
<dbReference type="FunFam" id="3.90.1640.30:FF:000001">
    <property type="entry name" value="Single-stranded-DNA-specific exonuclease RecJ"/>
    <property type="match status" value="1"/>
</dbReference>
<evidence type="ECO:0000259" key="9">
    <source>
        <dbReference type="Pfam" id="PF17768"/>
    </source>
</evidence>
<dbReference type="InterPro" id="IPR001667">
    <property type="entry name" value="DDH_dom"/>
</dbReference>
<evidence type="ECO:0000259" key="8">
    <source>
        <dbReference type="Pfam" id="PF02272"/>
    </source>
</evidence>
<feature type="domain" description="DHHA1" evidence="8">
    <location>
        <begin position="356"/>
        <end position="448"/>
    </location>
</feature>
<dbReference type="InterPro" id="IPR051673">
    <property type="entry name" value="SSDNA_exonuclease_RecJ"/>
</dbReference>
<dbReference type="Pfam" id="PF02272">
    <property type="entry name" value="DHHA1"/>
    <property type="match status" value="1"/>
</dbReference>
<dbReference type="EMBL" id="LT629748">
    <property type="protein sequence ID" value="SDR78800.1"/>
    <property type="molecule type" value="Genomic_DNA"/>
</dbReference>
<dbReference type="PANTHER" id="PTHR30255">
    <property type="entry name" value="SINGLE-STRANDED-DNA-SPECIFIC EXONUCLEASE RECJ"/>
    <property type="match status" value="1"/>
</dbReference>
<dbReference type="STRING" id="797277.SAMN05216198_0414"/>
<reference evidence="11" key="1">
    <citation type="submission" date="2016-10" db="EMBL/GenBank/DDBJ databases">
        <authorList>
            <person name="Varghese N."/>
            <person name="Submissions S."/>
        </authorList>
    </citation>
    <scope>NUCLEOTIDE SEQUENCE [LARGE SCALE GENOMIC DNA]</scope>
    <source>
        <strain evidence="11">2SM5</strain>
    </source>
</reference>
<dbReference type="GO" id="GO:0008409">
    <property type="term" value="F:5'-3' exonuclease activity"/>
    <property type="evidence" value="ECO:0007669"/>
    <property type="project" value="InterPro"/>
</dbReference>
<dbReference type="Gene3D" id="3.10.310.30">
    <property type="match status" value="1"/>
</dbReference>
<evidence type="ECO:0000256" key="1">
    <source>
        <dbReference type="ARBA" id="ARBA00005915"/>
    </source>
</evidence>
<comment type="similarity">
    <text evidence="1">Belongs to the RecJ family.</text>
</comment>
<keyword evidence="5 10" id="KW-0269">Exonuclease</keyword>
<keyword evidence="11" id="KW-1185">Reference proteome</keyword>
<dbReference type="GO" id="GO:0003676">
    <property type="term" value="F:nucleic acid binding"/>
    <property type="evidence" value="ECO:0007669"/>
    <property type="project" value="InterPro"/>
</dbReference>
<dbReference type="SUPFAM" id="SSF64182">
    <property type="entry name" value="DHH phosphoesterases"/>
    <property type="match status" value="1"/>
</dbReference>
<feature type="domain" description="RecJ OB" evidence="9">
    <location>
        <begin position="464"/>
        <end position="568"/>
    </location>
</feature>
<dbReference type="Gene3D" id="3.90.1640.30">
    <property type="match status" value="1"/>
</dbReference>